<dbReference type="SMART" id="SM00342">
    <property type="entry name" value="HTH_ARAC"/>
    <property type="match status" value="1"/>
</dbReference>
<evidence type="ECO:0000313" key="6">
    <source>
        <dbReference type="Proteomes" id="UP000001989"/>
    </source>
</evidence>
<evidence type="ECO:0000256" key="2">
    <source>
        <dbReference type="ARBA" id="ARBA00023125"/>
    </source>
</evidence>
<dbReference type="EMBL" id="CP000699">
    <property type="protein sequence ID" value="ABQ67739.1"/>
    <property type="molecule type" value="Genomic_DNA"/>
</dbReference>
<organism evidence="5 6">
    <name type="scientific">Rhizorhabdus wittichii (strain DSM 6014 / CCUG 31198 / JCM 15750 / NBRC 105917 / EY 4224 / RW1)</name>
    <name type="common">Sphingomonas wittichii</name>
    <dbReference type="NCBI Taxonomy" id="392499"/>
    <lineage>
        <taxon>Bacteria</taxon>
        <taxon>Pseudomonadati</taxon>
        <taxon>Pseudomonadota</taxon>
        <taxon>Alphaproteobacteria</taxon>
        <taxon>Sphingomonadales</taxon>
        <taxon>Sphingomonadaceae</taxon>
        <taxon>Rhizorhabdus</taxon>
    </lineage>
</organism>
<keyword evidence="6" id="KW-1185">Reference proteome</keyword>
<dbReference type="GO" id="GO:0043565">
    <property type="term" value="F:sequence-specific DNA binding"/>
    <property type="evidence" value="ECO:0007669"/>
    <property type="project" value="InterPro"/>
</dbReference>
<accession>A0A9J9HAG2</accession>
<name>A0A9J9HAG2_RHIWR</name>
<feature type="domain" description="HTH araC/xylS-type" evidence="4">
    <location>
        <begin position="199"/>
        <end position="297"/>
    </location>
</feature>
<dbReference type="InterPro" id="IPR032783">
    <property type="entry name" value="AraC_lig"/>
</dbReference>
<dbReference type="InterPro" id="IPR009057">
    <property type="entry name" value="Homeodomain-like_sf"/>
</dbReference>
<dbReference type="Gene3D" id="1.10.10.60">
    <property type="entry name" value="Homeodomain-like"/>
    <property type="match status" value="1"/>
</dbReference>
<dbReference type="PROSITE" id="PS00041">
    <property type="entry name" value="HTH_ARAC_FAMILY_1"/>
    <property type="match status" value="1"/>
</dbReference>
<proteinExistence type="predicted"/>
<keyword evidence="1" id="KW-0805">Transcription regulation</keyword>
<dbReference type="SUPFAM" id="SSF46689">
    <property type="entry name" value="Homeodomain-like"/>
    <property type="match status" value="2"/>
</dbReference>
<gene>
    <name evidence="5" type="ordered locus">Swit_1375</name>
</gene>
<dbReference type="GO" id="GO:0003700">
    <property type="term" value="F:DNA-binding transcription factor activity"/>
    <property type="evidence" value="ECO:0007669"/>
    <property type="project" value="InterPro"/>
</dbReference>
<dbReference type="PROSITE" id="PS01124">
    <property type="entry name" value="HTH_ARAC_FAMILY_2"/>
    <property type="match status" value="1"/>
</dbReference>
<evidence type="ECO:0000259" key="4">
    <source>
        <dbReference type="PROSITE" id="PS01124"/>
    </source>
</evidence>
<keyword evidence="2" id="KW-0238">DNA-binding</keyword>
<dbReference type="Pfam" id="PF12852">
    <property type="entry name" value="Cupin_6"/>
    <property type="match status" value="1"/>
</dbReference>
<dbReference type="PANTHER" id="PTHR46796:SF7">
    <property type="entry name" value="ARAC FAMILY TRANSCRIPTIONAL REGULATOR"/>
    <property type="match status" value="1"/>
</dbReference>
<dbReference type="InterPro" id="IPR050204">
    <property type="entry name" value="AraC_XylS_family_regulators"/>
</dbReference>
<dbReference type="InterPro" id="IPR018062">
    <property type="entry name" value="HTH_AraC-typ_CS"/>
</dbReference>
<evidence type="ECO:0000313" key="5">
    <source>
        <dbReference type="EMBL" id="ABQ67739.1"/>
    </source>
</evidence>
<protein>
    <submittedName>
        <fullName evidence="5">Transcriptional regulator, AraC family</fullName>
    </submittedName>
</protein>
<dbReference type="OrthoDB" id="9802263at2"/>
<dbReference type="Proteomes" id="UP000001989">
    <property type="component" value="Chromosome"/>
</dbReference>
<sequence length="305" mass="32249">MDPLSDIIALLRPHAALSKPISGRGDWGVRYDAYGQPGFAMVLAGHCWLTLDGAEPVRLDRGDFVLLPATPAFTLASRPGIAGPLVQPSDRAVRHGEPDGAPDVEMLGGAFRIEPVNAPLLLALLPGMIHIRAAESAADRLSRIIALIAEECGGDRPGHDMILPRLIEVMLIECLRGSGIEGKALPSGLLAGLRDPALATALRAIHGNVRGGWSVAGLAAIAGMSRSAFAARFVETLGCGPIEYLARWRMALARDALDRGKIPLDRLAETIGYESASAFSTAFRRRMGCSPGAFARARRQSAIAA</sequence>
<keyword evidence="3" id="KW-0804">Transcription</keyword>
<evidence type="ECO:0000256" key="1">
    <source>
        <dbReference type="ARBA" id="ARBA00023015"/>
    </source>
</evidence>
<dbReference type="PANTHER" id="PTHR46796">
    <property type="entry name" value="HTH-TYPE TRANSCRIPTIONAL ACTIVATOR RHAS-RELATED"/>
    <property type="match status" value="1"/>
</dbReference>
<dbReference type="Pfam" id="PF12833">
    <property type="entry name" value="HTH_18"/>
    <property type="match status" value="1"/>
</dbReference>
<dbReference type="InterPro" id="IPR018060">
    <property type="entry name" value="HTH_AraC"/>
</dbReference>
<dbReference type="AlphaFoldDB" id="A0A9J9HAG2"/>
<evidence type="ECO:0000256" key="3">
    <source>
        <dbReference type="ARBA" id="ARBA00023163"/>
    </source>
</evidence>
<reference evidence="5 6" key="1">
    <citation type="journal article" date="2010" name="J. Bacteriol.">
        <title>Genome sequence of the dioxin-mineralizing bacterium Sphingomonas wittichii RW1.</title>
        <authorList>
            <person name="Miller T.R."/>
            <person name="Delcher A.L."/>
            <person name="Salzberg S.L."/>
            <person name="Saunders E."/>
            <person name="Detter J.C."/>
            <person name="Halden R.U."/>
        </authorList>
    </citation>
    <scope>NUCLEOTIDE SEQUENCE [LARGE SCALE GENOMIC DNA]</scope>
    <source>
        <strain evidence="6">DSM 6014 / CCUG 31198 / JCM 15750 / NBRC 105917 / EY 4224 / RW1</strain>
    </source>
</reference>
<dbReference type="KEGG" id="swi:Swit_1375"/>